<evidence type="ECO:0000313" key="1">
    <source>
        <dbReference type="EMBL" id="AJC72807.1"/>
    </source>
</evidence>
<evidence type="ECO:0000313" key="2">
    <source>
        <dbReference type="Proteomes" id="UP000062043"/>
    </source>
</evidence>
<dbReference type="EMBL" id="CP007140">
    <property type="protein sequence ID" value="AJC72807.1"/>
    <property type="molecule type" value="Genomic_DNA"/>
</dbReference>
<reference evidence="1 2" key="1">
    <citation type="submission" date="2014-01" db="EMBL/GenBank/DDBJ databases">
        <title>Genome sequencing of Thermococcus guaymasensis.</title>
        <authorList>
            <person name="Zhang X."/>
            <person name="Alvare G."/>
            <person name="Fristensky B."/>
            <person name="Chen L."/>
            <person name="Suen T."/>
            <person name="Chen Q."/>
            <person name="Ma K."/>
        </authorList>
    </citation>
    <scope>NUCLEOTIDE SEQUENCE [LARGE SCALE GENOMIC DNA]</scope>
    <source>
        <strain evidence="1 2">DSM 11113</strain>
    </source>
</reference>
<accession>A0A0X1KNH0</accession>
<organism evidence="1 2">
    <name type="scientific">Thermococcus guaymasensis DSM 11113</name>
    <dbReference type="NCBI Taxonomy" id="1432656"/>
    <lineage>
        <taxon>Archaea</taxon>
        <taxon>Methanobacteriati</taxon>
        <taxon>Methanobacteriota</taxon>
        <taxon>Thermococci</taxon>
        <taxon>Thermococcales</taxon>
        <taxon>Thermococcaceae</taxon>
        <taxon>Thermococcus</taxon>
    </lineage>
</organism>
<sequence length="36" mass="4305">MRALIRPGLYVPSYYRAVEHIAEKLIKIREKQEVYA</sequence>
<keyword evidence="2" id="KW-1185">Reference proteome</keyword>
<dbReference type="Proteomes" id="UP000062043">
    <property type="component" value="Chromosome"/>
</dbReference>
<protein>
    <submittedName>
        <fullName evidence="1">Uncharacterized protein</fullName>
    </submittedName>
</protein>
<proteinExistence type="predicted"/>
<dbReference type="AlphaFoldDB" id="A0A0X1KNH0"/>
<name>A0A0X1KNH0_9EURY</name>
<gene>
    <name evidence="1" type="ORF">X802_08560</name>
</gene>
<dbReference type="KEGG" id="tgy:X802_08560"/>